<name>A0ABX7B6R2_9PROT</name>
<evidence type="ECO:0000313" key="3">
    <source>
        <dbReference type="Proteomes" id="UP000595197"/>
    </source>
</evidence>
<dbReference type="InterPro" id="IPR016084">
    <property type="entry name" value="Haem_Oase-like_multi-hlx"/>
</dbReference>
<gene>
    <name evidence="2" type="ORF">IGS68_01930</name>
</gene>
<proteinExistence type="predicted"/>
<dbReference type="SUPFAM" id="SSF48613">
    <property type="entry name" value="Heme oxygenase-like"/>
    <property type="match status" value="1"/>
</dbReference>
<accession>A0ABX7B6R2</accession>
<dbReference type="RefSeq" id="WP_201076912.1">
    <property type="nucleotide sequence ID" value="NZ_CP067420.1"/>
</dbReference>
<keyword evidence="3" id="KW-1185">Reference proteome</keyword>
<dbReference type="Proteomes" id="UP000595197">
    <property type="component" value="Chromosome"/>
</dbReference>
<dbReference type="Gene3D" id="1.20.910.10">
    <property type="entry name" value="Heme oxygenase-like"/>
    <property type="match status" value="1"/>
</dbReference>
<feature type="region of interest" description="Disordered" evidence="1">
    <location>
        <begin position="63"/>
        <end position="86"/>
    </location>
</feature>
<evidence type="ECO:0000256" key="1">
    <source>
        <dbReference type="SAM" id="MobiDB-lite"/>
    </source>
</evidence>
<dbReference type="EMBL" id="CP067420">
    <property type="protein sequence ID" value="QQP90058.1"/>
    <property type="molecule type" value="Genomic_DNA"/>
</dbReference>
<protein>
    <submittedName>
        <fullName evidence="2">Biliverdin-producing heme oxygenase</fullName>
    </submittedName>
</protein>
<feature type="region of interest" description="Disordered" evidence="1">
    <location>
        <begin position="179"/>
        <end position="198"/>
    </location>
</feature>
<organism evidence="2 3">
    <name type="scientific">Skermanella cutis</name>
    <dbReference type="NCBI Taxonomy" id="2775420"/>
    <lineage>
        <taxon>Bacteria</taxon>
        <taxon>Pseudomonadati</taxon>
        <taxon>Pseudomonadota</taxon>
        <taxon>Alphaproteobacteria</taxon>
        <taxon>Rhodospirillales</taxon>
        <taxon>Azospirillaceae</taxon>
        <taxon>Skermanella</taxon>
    </lineage>
</organism>
<evidence type="ECO:0000313" key="2">
    <source>
        <dbReference type="EMBL" id="QQP90058.1"/>
    </source>
</evidence>
<dbReference type="CDD" id="cd19166">
    <property type="entry name" value="HemeO-bac"/>
    <property type="match status" value="1"/>
</dbReference>
<reference evidence="2" key="1">
    <citation type="submission" date="2021-02" db="EMBL/GenBank/DDBJ databases">
        <title>Skermanella TT6 skin isolate.</title>
        <authorList>
            <person name="Lee K."/>
            <person name="Ganzorig M."/>
        </authorList>
    </citation>
    <scope>NUCLEOTIDE SEQUENCE</scope>
    <source>
        <strain evidence="2">TT6</strain>
    </source>
</reference>
<sequence>MHERLHLHPVLRPLTQRRPTPEGYLGAVRALYGFVIPMEPLLGAEARGRTARSPLLAADLRSLAEDGGGQPGRDRPEPPLAGDLPRPATAAARLGCRWVLDGSAHGGRAMLPHLQRSLGVGPDRGAAYFASAGIDLEAERGSLKVLLDRFVTTEDTRREAVEAAGATFAALERWLDQLREPSRIADHDRPSPDRDPGA</sequence>